<comment type="function">
    <text evidence="1">NodD regulates the expression of the nodABCFE genes which encode other nodulation proteins. NodD is also a negative regulator of its own expression. Binds flavonoids as inducers.</text>
</comment>
<dbReference type="InterPro" id="IPR036388">
    <property type="entry name" value="WH-like_DNA-bd_sf"/>
</dbReference>
<evidence type="ECO:0000256" key="4">
    <source>
        <dbReference type="ARBA" id="ARBA00023125"/>
    </source>
</evidence>
<dbReference type="SUPFAM" id="SSF53850">
    <property type="entry name" value="Periplasmic binding protein-like II"/>
    <property type="match status" value="1"/>
</dbReference>
<name>A0A6P1BIW5_9BRAD</name>
<dbReference type="Gene3D" id="3.40.190.10">
    <property type="entry name" value="Periplasmic binding protein-like II"/>
    <property type="match status" value="2"/>
</dbReference>
<dbReference type="GO" id="GO:0006351">
    <property type="term" value="P:DNA-templated transcription"/>
    <property type="evidence" value="ECO:0007669"/>
    <property type="project" value="TreeGrafter"/>
</dbReference>
<dbReference type="Pfam" id="PF03466">
    <property type="entry name" value="LysR_substrate"/>
    <property type="match status" value="1"/>
</dbReference>
<dbReference type="GO" id="GO:0043565">
    <property type="term" value="F:sequence-specific DNA binding"/>
    <property type="evidence" value="ECO:0007669"/>
    <property type="project" value="TreeGrafter"/>
</dbReference>
<dbReference type="GO" id="GO:0003700">
    <property type="term" value="F:DNA-binding transcription factor activity"/>
    <property type="evidence" value="ECO:0007669"/>
    <property type="project" value="InterPro"/>
</dbReference>
<dbReference type="InterPro" id="IPR005119">
    <property type="entry name" value="LysR_subst-bd"/>
</dbReference>
<dbReference type="RefSeq" id="WP_163156552.1">
    <property type="nucleotide sequence ID" value="NZ_VKHP01000088.1"/>
</dbReference>
<dbReference type="PANTHER" id="PTHR30537:SF79">
    <property type="entry name" value="TRANSCRIPTIONAL REGULATOR-RELATED"/>
    <property type="match status" value="1"/>
</dbReference>
<dbReference type="InterPro" id="IPR036390">
    <property type="entry name" value="WH_DNA-bd_sf"/>
</dbReference>
<evidence type="ECO:0000313" key="8">
    <source>
        <dbReference type="Proteomes" id="UP000468531"/>
    </source>
</evidence>
<protein>
    <submittedName>
        <fullName evidence="7">LysR family transcriptional regulator</fullName>
    </submittedName>
</protein>
<keyword evidence="4" id="KW-0238">DNA-binding</keyword>
<keyword evidence="3" id="KW-0805">Transcription regulation</keyword>
<proteinExistence type="inferred from homology"/>
<dbReference type="Gene3D" id="1.10.10.10">
    <property type="entry name" value="Winged helix-like DNA-binding domain superfamily/Winged helix DNA-binding domain"/>
    <property type="match status" value="1"/>
</dbReference>
<comment type="similarity">
    <text evidence="2">Belongs to the LysR transcriptional regulatory family.</text>
</comment>
<evidence type="ECO:0000313" key="7">
    <source>
        <dbReference type="EMBL" id="NEU98335.1"/>
    </source>
</evidence>
<dbReference type="SUPFAM" id="SSF46785">
    <property type="entry name" value="Winged helix' DNA-binding domain"/>
    <property type="match status" value="1"/>
</dbReference>
<evidence type="ECO:0000256" key="3">
    <source>
        <dbReference type="ARBA" id="ARBA00023015"/>
    </source>
</evidence>
<feature type="domain" description="HTH lysR-type" evidence="6">
    <location>
        <begin position="11"/>
        <end position="68"/>
    </location>
</feature>
<evidence type="ECO:0000256" key="2">
    <source>
        <dbReference type="ARBA" id="ARBA00009437"/>
    </source>
</evidence>
<keyword evidence="5" id="KW-0804">Transcription</keyword>
<evidence type="ECO:0000256" key="5">
    <source>
        <dbReference type="ARBA" id="ARBA00023163"/>
    </source>
</evidence>
<dbReference type="Pfam" id="PF00126">
    <property type="entry name" value="HTH_1"/>
    <property type="match status" value="1"/>
</dbReference>
<dbReference type="InterPro" id="IPR058163">
    <property type="entry name" value="LysR-type_TF_proteobact-type"/>
</dbReference>
<accession>A0A6P1BIW5</accession>
<dbReference type="AlphaFoldDB" id="A0A6P1BIW5"/>
<dbReference type="Proteomes" id="UP000468531">
    <property type="component" value="Unassembled WGS sequence"/>
</dbReference>
<sequence>MNLTQPASHRIPFAPLRCFESFARLGNLAAAALELGISPSAVSHQLTALEDHLGVALTIRRGRALVLSADGRNYFEAVSPAFATLQNATAQMKQRELAQPMIVSALPLIATAWLLPRLKAFLARNPDIEIQLQYARYRNYASDAADLSLRFGRGEWIGYDSELLLDGGVVPVCNPAIVRQYGPFAEPRDLLRAPLVHDGLSDGWLRWFAAQGVYPSIPLKGMICEDGLLAGSAASSGMGVALLRPLLIEPQLRAGELVVVSDHKQTDERNYYLCVRNDTEPAPEVRRLKAWLKAPIQGRK</sequence>
<reference evidence="7 8" key="1">
    <citation type="journal article" date="2020" name="Arch. Microbiol.">
        <title>Bradyrhizobium uaiense sp. nov., a new highly efficient cowpea symbiont.</title>
        <authorList>
            <person name="Cabral Michel D."/>
            <person name="Azarias Guimaraes A."/>
            <person name="Martins da Costa E."/>
            <person name="Soares de Carvalho T."/>
            <person name="Balsanelli E."/>
            <person name="Willems A."/>
            <person name="Maltempi de Souza E."/>
            <person name="de Souza Moreira F.M."/>
        </authorList>
    </citation>
    <scope>NUCLEOTIDE SEQUENCE [LARGE SCALE GENOMIC DNA]</scope>
    <source>
        <strain evidence="7 8">UFLA 03-164</strain>
    </source>
</reference>
<dbReference type="PANTHER" id="PTHR30537">
    <property type="entry name" value="HTH-TYPE TRANSCRIPTIONAL REGULATOR"/>
    <property type="match status" value="1"/>
</dbReference>
<gene>
    <name evidence="7" type="ORF">FNJ47_21540</name>
</gene>
<organism evidence="7 8">
    <name type="scientific">Bradyrhizobium uaiense</name>
    <dbReference type="NCBI Taxonomy" id="2594946"/>
    <lineage>
        <taxon>Bacteria</taxon>
        <taxon>Pseudomonadati</taxon>
        <taxon>Pseudomonadota</taxon>
        <taxon>Alphaproteobacteria</taxon>
        <taxon>Hyphomicrobiales</taxon>
        <taxon>Nitrobacteraceae</taxon>
        <taxon>Bradyrhizobium</taxon>
    </lineage>
</organism>
<dbReference type="InterPro" id="IPR000847">
    <property type="entry name" value="LysR_HTH_N"/>
</dbReference>
<dbReference type="PROSITE" id="PS50931">
    <property type="entry name" value="HTH_LYSR"/>
    <property type="match status" value="1"/>
</dbReference>
<evidence type="ECO:0000256" key="1">
    <source>
        <dbReference type="ARBA" id="ARBA00003502"/>
    </source>
</evidence>
<evidence type="ECO:0000259" key="6">
    <source>
        <dbReference type="PROSITE" id="PS50931"/>
    </source>
</evidence>
<dbReference type="EMBL" id="VKHP01000088">
    <property type="protein sequence ID" value="NEU98335.1"/>
    <property type="molecule type" value="Genomic_DNA"/>
</dbReference>
<dbReference type="CDD" id="cd08432">
    <property type="entry name" value="PBP2_GcdR_TrpI_HvrB_AmpR_like"/>
    <property type="match status" value="1"/>
</dbReference>
<keyword evidence="8" id="KW-1185">Reference proteome</keyword>
<comment type="caution">
    <text evidence="7">The sequence shown here is derived from an EMBL/GenBank/DDBJ whole genome shotgun (WGS) entry which is preliminary data.</text>
</comment>